<dbReference type="Proteomes" id="UP000001876">
    <property type="component" value="Unassembled WGS sequence"/>
</dbReference>
<gene>
    <name evidence="2" type="ORF">MICPUCDRAFT_55309</name>
</gene>
<proteinExistence type="predicted"/>
<dbReference type="STRING" id="564608.C1MKE5"/>
<dbReference type="GO" id="GO:0030246">
    <property type="term" value="F:carbohydrate binding"/>
    <property type="evidence" value="ECO:0007669"/>
    <property type="project" value="InterPro"/>
</dbReference>
<dbReference type="GO" id="GO:0005975">
    <property type="term" value="P:carbohydrate metabolic process"/>
    <property type="evidence" value="ECO:0007669"/>
    <property type="project" value="InterPro"/>
</dbReference>
<dbReference type="eggNOG" id="KOG1594">
    <property type="taxonomic scope" value="Eukaryota"/>
</dbReference>
<evidence type="ECO:0000313" key="2">
    <source>
        <dbReference type="EMBL" id="EEH59747.1"/>
    </source>
</evidence>
<dbReference type="InterPro" id="IPR014718">
    <property type="entry name" value="GH-type_carb-bd"/>
</dbReference>
<dbReference type="PANTHER" id="PTHR11122">
    <property type="entry name" value="APOSPORY-ASSOCIATED PROTEIN C-RELATED"/>
    <property type="match status" value="1"/>
</dbReference>
<dbReference type="GeneID" id="9681492"/>
<dbReference type="KEGG" id="mpp:MICPUCDRAFT_55309"/>
<dbReference type="InterPro" id="IPR008183">
    <property type="entry name" value="Aldose_1/G6P_1-epimerase"/>
</dbReference>
<dbReference type="InterPro" id="IPR011013">
    <property type="entry name" value="Gal_mutarotase_sf_dom"/>
</dbReference>
<reference evidence="2 3" key="1">
    <citation type="journal article" date="2009" name="Science">
        <title>Green evolution and dynamic adaptations revealed by genomes of the marine picoeukaryotes Micromonas.</title>
        <authorList>
            <person name="Worden A.Z."/>
            <person name="Lee J.H."/>
            <person name="Mock T."/>
            <person name="Rouze P."/>
            <person name="Simmons M.P."/>
            <person name="Aerts A.L."/>
            <person name="Allen A.E."/>
            <person name="Cuvelier M.L."/>
            <person name="Derelle E."/>
            <person name="Everett M.V."/>
            <person name="Foulon E."/>
            <person name="Grimwood J."/>
            <person name="Gundlach H."/>
            <person name="Henrissat B."/>
            <person name="Napoli C."/>
            <person name="McDonald S.M."/>
            <person name="Parker M.S."/>
            <person name="Rombauts S."/>
            <person name="Salamov A."/>
            <person name="Von Dassow P."/>
            <person name="Badger J.H."/>
            <person name="Coutinho P.M."/>
            <person name="Demir E."/>
            <person name="Dubchak I."/>
            <person name="Gentemann C."/>
            <person name="Eikrem W."/>
            <person name="Gready J.E."/>
            <person name="John U."/>
            <person name="Lanier W."/>
            <person name="Lindquist E.A."/>
            <person name="Lucas S."/>
            <person name="Mayer K.F."/>
            <person name="Moreau H."/>
            <person name="Not F."/>
            <person name="Otillar R."/>
            <person name="Panaud O."/>
            <person name="Pangilinan J."/>
            <person name="Paulsen I."/>
            <person name="Piegu B."/>
            <person name="Poliakov A."/>
            <person name="Robbens S."/>
            <person name="Schmutz J."/>
            <person name="Toulza E."/>
            <person name="Wyss T."/>
            <person name="Zelensky A."/>
            <person name="Zhou K."/>
            <person name="Armbrust E.V."/>
            <person name="Bhattacharya D."/>
            <person name="Goodenough U.W."/>
            <person name="Van de Peer Y."/>
            <person name="Grigoriev I.V."/>
        </authorList>
    </citation>
    <scope>NUCLEOTIDE SEQUENCE [LARGE SCALE GENOMIC DNA]</scope>
    <source>
        <strain evidence="2 3">CCMP1545</strain>
    </source>
</reference>
<organism evidence="3">
    <name type="scientific">Micromonas pusilla (strain CCMP1545)</name>
    <name type="common">Picoplanktonic green alga</name>
    <dbReference type="NCBI Taxonomy" id="564608"/>
    <lineage>
        <taxon>Eukaryota</taxon>
        <taxon>Viridiplantae</taxon>
        <taxon>Chlorophyta</taxon>
        <taxon>Mamiellophyceae</taxon>
        <taxon>Mamiellales</taxon>
        <taxon>Mamiellaceae</taxon>
        <taxon>Micromonas</taxon>
    </lineage>
</organism>
<dbReference type="AlphaFoldDB" id="C1MKE5"/>
<dbReference type="OMA" id="MSERCFK"/>
<feature type="region of interest" description="Disordered" evidence="1">
    <location>
        <begin position="375"/>
        <end position="405"/>
    </location>
</feature>
<keyword evidence="3" id="KW-1185">Reference proteome</keyword>
<name>C1MKE5_MICPC</name>
<evidence type="ECO:0000256" key="1">
    <source>
        <dbReference type="SAM" id="MobiDB-lite"/>
    </source>
</evidence>
<evidence type="ECO:0000313" key="3">
    <source>
        <dbReference type="Proteomes" id="UP000001876"/>
    </source>
</evidence>
<dbReference type="GO" id="GO:0005737">
    <property type="term" value="C:cytoplasm"/>
    <property type="evidence" value="ECO:0007669"/>
    <property type="project" value="TreeGrafter"/>
</dbReference>
<protein>
    <submittedName>
        <fullName evidence="2">Predicted protein</fullName>
    </submittedName>
</protein>
<dbReference type="Gene3D" id="2.70.98.10">
    <property type="match status" value="1"/>
</dbReference>
<dbReference type="OrthoDB" id="1659429at2759"/>
<dbReference type="GO" id="GO:0047938">
    <property type="term" value="F:glucose-6-phosphate 1-epimerase activity"/>
    <property type="evidence" value="ECO:0007669"/>
    <property type="project" value="TreeGrafter"/>
</dbReference>
<accession>C1MKE5</accession>
<dbReference type="PANTHER" id="PTHR11122:SF13">
    <property type="entry name" value="GLUCOSE-6-PHOSPHATE 1-EPIMERASE"/>
    <property type="match status" value="1"/>
</dbReference>
<dbReference type="Pfam" id="PF01263">
    <property type="entry name" value="Aldose_epim"/>
    <property type="match status" value="1"/>
</dbReference>
<sequence>MVRALGSKTDHGNDVKGEGIDSVSLGALADIGVNLHQLTREVDTNNKSSETMSLCKEFSIAGYVHVLNGRGGLPKVTLSHPSGSCLDIYLLGANILSWTLPSGGEVFYTPDGIVFSEENPIDWGTIFCFPQFGEGEDRGTLTDKFPLPFDGFAKSLSWTITQTGLHEDKHGTCPYVIIELHDSEATRAVWNHSFHLTMEITLEHAALNVSLSVKNTSSNDVLECSAAFKSHVAVMDVEDLSTNYIGFDDCIFLDNTLHPTKPRVRFTGDERKHGCLKLTGPTDRVYLNTKNDTGIEIGSGCTVLLRNTCHLGTSEFNDRAIFNPWNESDPKNYRWYSGLAIGAIGRLLRIDPDDTHSSSIRLEVKDNSQQIISTLEESDQKLASDPNSSWPKFNVPAETLPRDLQ</sequence>
<dbReference type="RefSeq" id="XP_003056371.1">
    <property type="nucleotide sequence ID" value="XM_003056325.1"/>
</dbReference>
<dbReference type="SUPFAM" id="SSF74650">
    <property type="entry name" value="Galactose mutarotase-like"/>
    <property type="match status" value="1"/>
</dbReference>
<dbReference type="EMBL" id="GG663736">
    <property type="protein sequence ID" value="EEH59747.1"/>
    <property type="molecule type" value="Genomic_DNA"/>
</dbReference>